<protein>
    <submittedName>
        <fullName evidence="2">Tetratricopeptide (TPR) repeat protein</fullName>
    </submittedName>
</protein>
<comment type="caution">
    <text evidence="2">The sequence shown here is derived from an EMBL/GenBank/DDBJ whole genome shotgun (WGS) entry which is preliminary data.</text>
</comment>
<evidence type="ECO:0000313" key="3">
    <source>
        <dbReference type="Proteomes" id="UP000533598"/>
    </source>
</evidence>
<dbReference type="SUPFAM" id="SSF48452">
    <property type="entry name" value="TPR-like"/>
    <property type="match status" value="2"/>
</dbReference>
<dbReference type="Proteomes" id="UP000533598">
    <property type="component" value="Unassembled WGS sequence"/>
</dbReference>
<dbReference type="InterPro" id="IPR027417">
    <property type="entry name" value="P-loop_NTPase"/>
</dbReference>
<dbReference type="InterPro" id="IPR019734">
    <property type="entry name" value="TPR_rpt"/>
</dbReference>
<dbReference type="PRINTS" id="PR00364">
    <property type="entry name" value="DISEASERSIST"/>
</dbReference>
<name>A0A7W7C7D5_9PSEU</name>
<dbReference type="InterPro" id="IPR036388">
    <property type="entry name" value="WH-like_DNA-bd_sf"/>
</dbReference>
<dbReference type="InterPro" id="IPR011990">
    <property type="entry name" value="TPR-like_helical_dom_sf"/>
</dbReference>
<dbReference type="EMBL" id="JACHMH010000001">
    <property type="protein sequence ID" value="MBB4675812.1"/>
    <property type="molecule type" value="Genomic_DNA"/>
</dbReference>
<dbReference type="InterPro" id="IPR049945">
    <property type="entry name" value="AAA_22"/>
</dbReference>
<dbReference type="Pfam" id="PF13401">
    <property type="entry name" value="AAA_22"/>
    <property type="match status" value="1"/>
</dbReference>
<sequence>MSTHNRISGQVWANLVVQGRDITVQQPVVPSQALSGLPPQPVFVGRDRELAELLDSLRAGSVVVTGLPGVGKTALAVRAAHELRPEFPGGVLFLDLRGYDTPITGEQALTDLLTALGEPAPTGQDACERSYRSALHRHQPLLLVADNASTTTQVQPLLPDGPHRLLVTSRHTLADLDARLLDLAVLPPAEAEALLAELLRQATGDDSRLGPELADLARLCGYLPLALRITAADLAAHPGQPLSARGQALADERELLSELEFGSELAVRASFDLSYRQLPPEQARMFRLLPVNPGEQVSTEAAAAIADLSEPAARRLLSELARAHLIEQGSRWDRWRLHDLLAAYAAELPEDGRAPALGRMVQHYGPVAEQASDHVMNRDNPPDNRFATLAAAMDWLDLEHRTLLELAHLARAHEEHGLVLLLSTTLTAYLSLRRRVADHVELASLALDSAISLANPQMQYMTAVECAEALLAAEAVEEAVRCAEYAVTFAERTEEPQFVLKAQGTLGATLHRAGDFAAQLECHQRQLELSRELGQPGGVADALAGLGRAHLGLGRVDEGLALVAESVRISGRREAQAIGWFRLADDYQQLGRDGEAAECLQRFVGLSRELGIRPFLAVGLVRLSGSHANLGRTAEAIECGREAAELGEQVADDSVAGYALGLLGSLLADAGQPEEARDCRSRALAIVERHHEPEFLELAELLRADLR</sequence>
<dbReference type="PANTHER" id="PTHR47691">
    <property type="entry name" value="REGULATOR-RELATED"/>
    <property type="match status" value="1"/>
</dbReference>
<accession>A0A7W7C7D5</accession>
<evidence type="ECO:0000313" key="2">
    <source>
        <dbReference type="EMBL" id="MBB4675812.1"/>
    </source>
</evidence>
<dbReference type="PANTHER" id="PTHR47691:SF3">
    <property type="entry name" value="HTH-TYPE TRANSCRIPTIONAL REGULATOR RV0890C-RELATED"/>
    <property type="match status" value="1"/>
</dbReference>
<gene>
    <name evidence="2" type="ORF">HNR67_001930</name>
</gene>
<dbReference type="SUPFAM" id="SSF52540">
    <property type="entry name" value="P-loop containing nucleoside triphosphate hydrolases"/>
    <property type="match status" value="1"/>
</dbReference>
<dbReference type="RefSeq" id="WP_185001722.1">
    <property type="nucleotide sequence ID" value="NZ_BAAAUI010000022.1"/>
</dbReference>
<dbReference type="AlphaFoldDB" id="A0A7W7C7D5"/>
<keyword evidence="3" id="KW-1185">Reference proteome</keyword>
<dbReference type="Gene3D" id="1.10.10.10">
    <property type="entry name" value="Winged helix-like DNA-binding domain superfamily/Winged helix DNA-binding domain"/>
    <property type="match status" value="1"/>
</dbReference>
<proteinExistence type="predicted"/>
<dbReference type="GO" id="GO:0016887">
    <property type="term" value="F:ATP hydrolysis activity"/>
    <property type="evidence" value="ECO:0007669"/>
    <property type="project" value="InterPro"/>
</dbReference>
<reference evidence="2 3" key="1">
    <citation type="submission" date="2020-08" db="EMBL/GenBank/DDBJ databases">
        <title>Sequencing the genomes of 1000 actinobacteria strains.</title>
        <authorList>
            <person name="Klenk H.-P."/>
        </authorList>
    </citation>
    <scope>NUCLEOTIDE SEQUENCE [LARGE SCALE GENOMIC DNA]</scope>
    <source>
        <strain evidence="2 3">DSM 44230</strain>
    </source>
</reference>
<evidence type="ECO:0000259" key="1">
    <source>
        <dbReference type="Pfam" id="PF13401"/>
    </source>
</evidence>
<feature type="domain" description="ORC1/DEAH AAA+ ATPase" evidence="1">
    <location>
        <begin position="58"/>
        <end position="148"/>
    </location>
</feature>
<dbReference type="Gene3D" id="3.40.50.300">
    <property type="entry name" value="P-loop containing nucleotide triphosphate hydrolases"/>
    <property type="match status" value="1"/>
</dbReference>
<dbReference type="Gene3D" id="1.25.40.10">
    <property type="entry name" value="Tetratricopeptide repeat domain"/>
    <property type="match status" value="1"/>
</dbReference>
<dbReference type="SMART" id="SM00028">
    <property type="entry name" value="TPR"/>
    <property type="match status" value="5"/>
</dbReference>
<organism evidence="2 3">
    <name type="scientific">Crossiella cryophila</name>
    <dbReference type="NCBI Taxonomy" id="43355"/>
    <lineage>
        <taxon>Bacteria</taxon>
        <taxon>Bacillati</taxon>
        <taxon>Actinomycetota</taxon>
        <taxon>Actinomycetes</taxon>
        <taxon>Pseudonocardiales</taxon>
        <taxon>Pseudonocardiaceae</taxon>
        <taxon>Crossiella</taxon>
    </lineage>
</organism>